<keyword evidence="1" id="KW-0812">Transmembrane</keyword>
<name>A0A1K1TC58_9GAMM</name>
<keyword evidence="3" id="KW-1185">Reference proteome</keyword>
<evidence type="ECO:0000313" key="3">
    <source>
        <dbReference type="Proteomes" id="UP000182350"/>
    </source>
</evidence>
<organism evidence="2 3">
    <name type="scientific">Marinospirillum alkaliphilum DSM 21637</name>
    <dbReference type="NCBI Taxonomy" id="1122209"/>
    <lineage>
        <taxon>Bacteria</taxon>
        <taxon>Pseudomonadati</taxon>
        <taxon>Pseudomonadota</taxon>
        <taxon>Gammaproteobacteria</taxon>
        <taxon>Oceanospirillales</taxon>
        <taxon>Oceanospirillaceae</taxon>
        <taxon>Marinospirillum</taxon>
    </lineage>
</organism>
<accession>A0A1K1TC58</accession>
<gene>
    <name evidence="2" type="ORF">SAMN02745752_00055</name>
</gene>
<dbReference type="STRING" id="1122209.SAMN02745752_00055"/>
<dbReference type="AlphaFoldDB" id="A0A1K1TC58"/>
<dbReference type="EMBL" id="FPJW01000001">
    <property type="protein sequence ID" value="SFW98158.1"/>
    <property type="molecule type" value="Genomic_DNA"/>
</dbReference>
<dbReference type="RefSeq" id="WP_218163425.1">
    <property type="nucleotide sequence ID" value="NZ_FPJW01000001.1"/>
</dbReference>
<reference evidence="2 3" key="1">
    <citation type="submission" date="2016-11" db="EMBL/GenBank/DDBJ databases">
        <authorList>
            <person name="Jaros S."/>
            <person name="Januszkiewicz K."/>
            <person name="Wedrychowicz H."/>
        </authorList>
    </citation>
    <scope>NUCLEOTIDE SEQUENCE [LARGE SCALE GENOMIC DNA]</scope>
    <source>
        <strain evidence="2 3">DSM 21637</strain>
    </source>
</reference>
<evidence type="ECO:0000313" key="2">
    <source>
        <dbReference type="EMBL" id="SFW98158.1"/>
    </source>
</evidence>
<dbReference type="Proteomes" id="UP000182350">
    <property type="component" value="Unassembled WGS sequence"/>
</dbReference>
<evidence type="ECO:0000256" key="1">
    <source>
        <dbReference type="SAM" id="Phobius"/>
    </source>
</evidence>
<protein>
    <submittedName>
        <fullName evidence="2">Uncharacterized protein</fullName>
    </submittedName>
</protein>
<keyword evidence="1" id="KW-0472">Membrane</keyword>
<keyword evidence="1" id="KW-1133">Transmembrane helix</keyword>
<sequence>MPTSESRYQQPQRFQNPSVFMWVVLLVFLAIVMDTIGFLCTVFFRADRGN</sequence>
<feature type="transmembrane region" description="Helical" evidence="1">
    <location>
        <begin position="20"/>
        <end position="44"/>
    </location>
</feature>
<proteinExistence type="predicted"/>